<evidence type="ECO:0000313" key="3">
    <source>
        <dbReference type="Proteomes" id="UP000028002"/>
    </source>
</evidence>
<evidence type="ECO:0000313" key="2">
    <source>
        <dbReference type="EMBL" id="KER01113.1"/>
    </source>
</evidence>
<comment type="caution">
    <text evidence="2">The sequence shown here is derived from an EMBL/GenBank/DDBJ whole genome shotgun (WGS) entry which is preliminary data.</text>
</comment>
<keyword evidence="1" id="KW-0812">Transmembrane</keyword>
<dbReference type="AlphaFoldDB" id="A0A081RR10"/>
<proteinExistence type="predicted"/>
<dbReference type="Proteomes" id="UP000028002">
    <property type="component" value="Unassembled WGS sequence"/>
</dbReference>
<organism evidence="2 3">
    <name type="scientific">Photorhabdus temperata subsp. temperata Meg1</name>
    <dbReference type="NCBI Taxonomy" id="1393735"/>
    <lineage>
        <taxon>Bacteria</taxon>
        <taxon>Pseudomonadati</taxon>
        <taxon>Pseudomonadota</taxon>
        <taxon>Gammaproteobacteria</taxon>
        <taxon>Enterobacterales</taxon>
        <taxon>Morganellaceae</taxon>
        <taxon>Photorhabdus</taxon>
    </lineage>
</organism>
<dbReference type="EMBL" id="JGVH01000105">
    <property type="protein sequence ID" value="KER01113.1"/>
    <property type="molecule type" value="Genomic_DNA"/>
</dbReference>
<protein>
    <submittedName>
        <fullName evidence="2">Uncharacterized protein</fullName>
    </submittedName>
</protein>
<keyword evidence="1" id="KW-0472">Membrane</keyword>
<dbReference type="PATRIC" id="fig|1393735.3.peg.4383"/>
<reference evidence="2 3" key="1">
    <citation type="submission" date="2014-03" db="EMBL/GenBank/DDBJ databases">
        <title>Draft Genome of Photorhabdus temperata Meg1.</title>
        <authorList>
            <person name="Hurst S.G.IV."/>
            <person name="Morris K."/>
            <person name="Thomas K."/>
            <person name="Tisa L.S."/>
        </authorList>
    </citation>
    <scope>NUCLEOTIDE SEQUENCE [LARGE SCALE GENOMIC DNA]</scope>
    <source>
        <strain evidence="2 3">Meg1</strain>
    </source>
</reference>
<gene>
    <name evidence="2" type="ORF">MEG1DRAFT_04278</name>
</gene>
<sequence length="78" mass="8661">MGIVGVLLFSAWLTACPEIPESGFAFLKFIMAWLMLLSSFSLLRNGFIKWDLRAGGAQEKVERLLKLLVIEGLSSWSG</sequence>
<keyword evidence="1" id="KW-1133">Transmembrane helix</keyword>
<evidence type="ECO:0000256" key="1">
    <source>
        <dbReference type="SAM" id="Phobius"/>
    </source>
</evidence>
<feature type="transmembrane region" description="Helical" evidence="1">
    <location>
        <begin position="25"/>
        <end position="43"/>
    </location>
</feature>
<accession>A0A081RR10</accession>
<name>A0A081RR10_PHOTE</name>